<proteinExistence type="predicted"/>
<organism evidence="2 3">
    <name type="scientific">Mycena albidolilacea</name>
    <dbReference type="NCBI Taxonomy" id="1033008"/>
    <lineage>
        <taxon>Eukaryota</taxon>
        <taxon>Fungi</taxon>
        <taxon>Dikarya</taxon>
        <taxon>Basidiomycota</taxon>
        <taxon>Agaricomycotina</taxon>
        <taxon>Agaricomycetes</taxon>
        <taxon>Agaricomycetidae</taxon>
        <taxon>Agaricales</taxon>
        <taxon>Marasmiineae</taxon>
        <taxon>Mycenaceae</taxon>
        <taxon>Mycena</taxon>
    </lineage>
</organism>
<evidence type="ECO:0000313" key="2">
    <source>
        <dbReference type="EMBL" id="KAJ7301016.1"/>
    </source>
</evidence>
<sequence>MSKKVDGLWFSDDALVVLRAEESIFRLPKSILAARSPVFEAMFQFPQPAASVRGSMPDADETIEGSPVVCMPDSATEVEPFLRAIFDSSYFMPPPAKFDVHALLGILRLSHKYDVGDLYKRAVCHLETIYPIEMDRIEGIRSNNLDYHQEIGLTLTTIPVLHEAGATWLLPYAYYNVAEFQSGALISAGEPWDKCGADMKQTCFLLLPVQIRATERLSHSLTTPSTCASSDACDLLKFRFLRTHDGLHQCPLSEFLFSGWKKFENELCPDCAIQARMQYNNVRAKIWEELPANCGLEKWEVLLERRRAALE</sequence>
<gene>
    <name evidence="2" type="ORF">DFH08DRAFT_121421</name>
</gene>
<dbReference type="Proteomes" id="UP001218218">
    <property type="component" value="Unassembled WGS sequence"/>
</dbReference>
<evidence type="ECO:0000313" key="3">
    <source>
        <dbReference type="Proteomes" id="UP001218218"/>
    </source>
</evidence>
<dbReference type="Gene3D" id="3.30.710.10">
    <property type="entry name" value="Potassium Channel Kv1.1, Chain A"/>
    <property type="match status" value="1"/>
</dbReference>
<reference evidence="2" key="1">
    <citation type="submission" date="2023-03" db="EMBL/GenBank/DDBJ databases">
        <title>Massive genome expansion in bonnet fungi (Mycena s.s.) driven by repeated elements and novel gene families across ecological guilds.</title>
        <authorList>
            <consortium name="Lawrence Berkeley National Laboratory"/>
            <person name="Harder C.B."/>
            <person name="Miyauchi S."/>
            <person name="Viragh M."/>
            <person name="Kuo A."/>
            <person name="Thoen E."/>
            <person name="Andreopoulos B."/>
            <person name="Lu D."/>
            <person name="Skrede I."/>
            <person name="Drula E."/>
            <person name="Henrissat B."/>
            <person name="Morin E."/>
            <person name="Kohler A."/>
            <person name="Barry K."/>
            <person name="LaButti K."/>
            <person name="Morin E."/>
            <person name="Salamov A."/>
            <person name="Lipzen A."/>
            <person name="Mereny Z."/>
            <person name="Hegedus B."/>
            <person name="Baldrian P."/>
            <person name="Stursova M."/>
            <person name="Weitz H."/>
            <person name="Taylor A."/>
            <person name="Grigoriev I.V."/>
            <person name="Nagy L.G."/>
            <person name="Martin F."/>
            <person name="Kauserud H."/>
        </authorList>
    </citation>
    <scope>NUCLEOTIDE SEQUENCE</scope>
    <source>
        <strain evidence="2">CBHHK002</strain>
    </source>
</reference>
<dbReference type="InterPro" id="IPR011333">
    <property type="entry name" value="SKP1/BTB/POZ_sf"/>
</dbReference>
<accession>A0AAD6YXA4</accession>
<dbReference type="SUPFAM" id="SSF54695">
    <property type="entry name" value="POZ domain"/>
    <property type="match status" value="1"/>
</dbReference>
<dbReference type="CDD" id="cd18186">
    <property type="entry name" value="BTB_POZ_ZBTB_KLHL-like"/>
    <property type="match status" value="1"/>
</dbReference>
<dbReference type="SMART" id="SM00225">
    <property type="entry name" value="BTB"/>
    <property type="match status" value="1"/>
</dbReference>
<comment type="caution">
    <text evidence="2">The sequence shown here is derived from an EMBL/GenBank/DDBJ whole genome shotgun (WGS) entry which is preliminary data.</text>
</comment>
<feature type="domain" description="BTB" evidence="1">
    <location>
        <begin position="12"/>
        <end position="94"/>
    </location>
</feature>
<dbReference type="InterPro" id="IPR000210">
    <property type="entry name" value="BTB/POZ_dom"/>
</dbReference>
<protein>
    <recommendedName>
        <fullName evidence="1">BTB domain-containing protein</fullName>
    </recommendedName>
</protein>
<dbReference type="PROSITE" id="PS50097">
    <property type="entry name" value="BTB"/>
    <property type="match status" value="1"/>
</dbReference>
<dbReference type="AlphaFoldDB" id="A0AAD6YXA4"/>
<dbReference type="EMBL" id="JARIHO010000146">
    <property type="protein sequence ID" value="KAJ7301016.1"/>
    <property type="molecule type" value="Genomic_DNA"/>
</dbReference>
<keyword evidence="3" id="KW-1185">Reference proteome</keyword>
<evidence type="ECO:0000259" key="1">
    <source>
        <dbReference type="PROSITE" id="PS50097"/>
    </source>
</evidence>
<name>A0AAD6YXA4_9AGAR</name>